<protein>
    <submittedName>
        <fullName evidence="1">Uncharacterized protein</fullName>
    </submittedName>
</protein>
<dbReference type="EMBL" id="JADZLT010000040">
    <property type="protein sequence ID" value="MBH0236834.1"/>
    <property type="molecule type" value="Genomic_DNA"/>
</dbReference>
<sequence length="57" mass="6019">MSDPVPLGTGWSTEAVRRFVSLAEEGATAEVISLKLQRPLPDIRAKAAELGLSLKAA</sequence>
<comment type="caution">
    <text evidence="1">The sequence shown here is derived from an EMBL/GenBank/DDBJ whole genome shotgun (WGS) entry which is preliminary data.</text>
</comment>
<reference evidence="1" key="1">
    <citation type="submission" date="2020-12" db="EMBL/GenBank/DDBJ databases">
        <title>Methylobrevis albus sp. nov., isolated from fresh water lack sediment.</title>
        <authorList>
            <person name="Zou Q."/>
        </authorList>
    </citation>
    <scope>NUCLEOTIDE SEQUENCE</scope>
    <source>
        <strain evidence="1">L22</strain>
    </source>
</reference>
<keyword evidence="2" id="KW-1185">Reference proteome</keyword>
<dbReference type="AlphaFoldDB" id="A0A931I001"/>
<name>A0A931I001_9HYPH</name>
<gene>
    <name evidence="1" type="ORF">I5731_03275</name>
</gene>
<organism evidence="1 2">
    <name type="scientific">Methylobrevis albus</name>
    <dbReference type="NCBI Taxonomy" id="2793297"/>
    <lineage>
        <taxon>Bacteria</taxon>
        <taxon>Pseudomonadati</taxon>
        <taxon>Pseudomonadota</taxon>
        <taxon>Alphaproteobacteria</taxon>
        <taxon>Hyphomicrobiales</taxon>
        <taxon>Pleomorphomonadaceae</taxon>
        <taxon>Methylobrevis</taxon>
    </lineage>
</organism>
<evidence type="ECO:0000313" key="2">
    <source>
        <dbReference type="Proteomes" id="UP000631694"/>
    </source>
</evidence>
<accession>A0A931I001</accession>
<proteinExistence type="predicted"/>
<dbReference type="RefSeq" id="WP_197309930.1">
    <property type="nucleotide sequence ID" value="NZ_JADZLT010000040.1"/>
</dbReference>
<dbReference type="Proteomes" id="UP000631694">
    <property type="component" value="Unassembled WGS sequence"/>
</dbReference>
<evidence type="ECO:0000313" key="1">
    <source>
        <dbReference type="EMBL" id="MBH0236834.1"/>
    </source>
</evidence>